<dbReference type="PANTHER" id="PTHR10340:SF34">
    <property type="entry name" value="SPHINGOMYELIN PHOSPHODIESTERASE"/>
    <property type="match status" value="1"/>
</dbReference>
<dbReference type="InterPro" id="IPR011160">
    <property type="entry name" value="Sphingomy_PDE"/>
</dbReference>
<evidence type="ECO:0000256" key="8">
    <source>
        <dbReference type="ARBA" id="ARBA00023180"/>
    </source>
</evidence>
<proteinExistence type="inferred from homology"/>
<dbReference type="Pfam" id="PF19272">
    <property type="entry name" value="ASMase_C"/>
    <property type="match status" value="1"/>
</dbReference>
<feature type="binding site" evidence="10">
    <location>
        <position position="209"/>
    </location>
    <ligand>
        <name>Zn(2+)</name>
        <dbReference type="ChEBI" id="CHEBI:29105"/>
        <label>2</label>
    </ligand>
</feature>
<keyword evidence="15" id="KW-1185">Reference proteome</keyword>
<dbReference type="GO" id="GO:0005615">
    <property type="term" value="C:extracellular space"/>
    <property type="evidence" value="ECO:0007669"/>
    <property type="project" value="TreeGrafter"/>
</dbReference>
<dbReference type="InterPro" id="IPR004843">
    <property type="entry name" value="Calcineurin-like_PHP"/>
</dbReference>
<dbReference type="CDD" id="cd00842">
    <property type="entry name" value="MPP_ASMase"/>
    <property type="match status" value="1"/>
</dbReference>
<dbReference type="OrthoDB" id="282973at2759"/>
<protein>
    <recommendedName>
        <fullName evidence="9">Sphingomyelin phosphodiesterase</fullName>
    </recommendedName>
</protein>
<feature type="disulfide bond" evidence="11">
    <location>
        <begin position="115"/>
        <end position="120"/>
    </location>
</feature>
<evidence type="ECO:0000256" key="5">
    <source>
        <dbReference type="ARBA" id="ARBA00022729"/>
    </source>
</evidence>
<comment type="subcellular location">
    <subcellularLocation>
        <location evidence="1">Secreted</location>
    </subcellularLocation>
</comment>
<dbReference type="InterPro" id="IPR041805">
    <property type="entry name" value="ASMase/PPN1_MPP"/>
</dbReference>
<evidence type="ECO:0000256" key="3">
    <source>
        <dbReference type="ARBA" id="ARBA00022525"/>
    </source>
</evidence>
<evidence type="ECO:0000259" key="12">
    <source>
        <dbReference type="Pfam" id="PF00149"/>
    </source>
</evidence>
<dbReference type="SUPFAM" id="SSF56300">
    <property type="entry name" value="Metallo-dependent phosphatases"/>
    <property type="match status" value="1"/>
</dbReference>
<reference evidence="15" key="1">
    <citation type="submission" date="2014-04" db="EMBL/GenBank/DDBJ databases">
        <title>Evolutionary Origins and Diversification of the Mycorrhizal Mutualists.</title>
        <authorList>
            <consortium name="DOE Joint Genome Institute"/>
            <consortium name="Mycorrhizal Genomics Consortium"/>
            <person name="Kohler A."/>
            <person name="Kuo A."/>
            <person name="Nagy L.G."/>
            <person name="Floudas D."/>
            <person name="Copeland A."/>
            <person name="Barry K.W."/>
            <person name="Cichocki N."/>
            <person name="Veneault-Fourrey C."/>
            <person name="LaButti K."/>
            <person name="Lindquist E.A."/>
            <person name="Lipzen A."/>
            <person name="Lundell T."/>
            <person name="Morin E."/>
            <person name="Murat C."/>
            <person name="Riley R."/>
            <person name="Ohm R."/>
            <person name="Sun H."/>
            <person name="Tunlid A."/>
            <person name="Henrissat B."/>
            <person name="Grigoriev I.V."/>
            <person name="Hibbett D.S."/>
            <person name="Martin F."/>
        </authorList>
    </citation>
    <scope>NUCLEOTIDE SEQUENCE [LARGE SCALE GENOMIC DNA]</scope>
    <source>
        <strain evidence="15">FD-334 SS-4</strain>
    </source>
</reference>
<evidence type="ECO:0000256" key="10">
    <source>
        <dbReference type="PIRSR" id="PIRSR000948-1"/>
    </source>
</evidence>
<evidence type="ECO:0000256" key="1">
    <source>
        <dbReference type="ARBA" id="ARBA00004613"/>
    </source>
</evidence>
<dbReference type="Pfam" id="PF00149">
    <property type="entry name" value="Metallophos"/>
    <property type="match status" value="1"/>
</dbReference>
<keyword evidence="7 10" id="KW-0862">Zinc</keyword>
<evidence type="ECO:0000256" key="7">
    <source>
        <dbReference type="ARBA" id="ARBA00022833"/>
    </source>
</evidence>
<keyword evidence="4 10" id="KW-0479">Metal-binding</keyword>
<organism evidence="14 15">
    <name type="scientific">Hypholoma sublateritium (strain FD-334 SS-4)</name>
    <dbReference type="NCBI Taxonomy" id="945553"/>
    <lineage>
        <taxon>Eukaryota</taxon>
        <taxon>Fungi</taxon>
        <taxon>Dikarya</taxon>
        <taxon>Basidiomycota</taxon>
        <taxon>Agaricomycotina</taxon>
        <taxon>Agaricomycetes</taxon>
        <taxon>Agaricomycetidae</taxon>
        <taxon>Agaricales</taxon>
        <taxon>Agaricineae</taxon>
        <taxon>Strophariaceae</taxon>
        <taxon>Hypholoma</taxon>
    </lineage>
</organism>
<sequence>MPLFCHLSTALSESEDGRKAEDDDVCQGLLSEQGPIIAHDLRSISALGQTATKLCDTLLGLCQAPAVNPFTVTFPKPAPTNPKVFTSTGKPPFQAVHFSDVHIDRSYTPGSEVNCTKPICCRNFADQTGPVEVPAPPIASLGCDASTALSQSMLKAVAAENTLFSIFTGDVVEAAVWLVNQSHNTFDLQTFNNEMAQFVDSPVFPAIGNHEAAPVNSFPRNTTSGESVQWVFDTQSAGWNQWIGTTASGEVQHMSGSYSAVVAGTTLRIISLNTIYWYKDNFWLYDSDSLQPDPNGVISFAVQQLQAAEDAGQRAWIIAHMPPSSGDAFHDQSNYFDQVVQRYKNTIAAQFYGHSHVDEFAIAYSNYSNQTAANADSFAWIAPSLTPRQANPTFRIYDVDPDTYEIMDSRTFMSDMSDPNFQISPIWEQEYSARDTYGPAIGGWPANQSLSPAFWHQVTEAFETNDTLFQQYISLKTRGVGVTPCTGTCKTTTICNLRALRAENSCNVATPGLNFRRSELSTSTARGDADHCEGTSVGSILRRATLKA</sequence>
<feature type="binding site" evidence="10">
    <location>
        <position position="170"/>
    </location>
    <ligand>
        <name>Zn(2+)</name>
        <dbReference type="ChEBI" id="CHEBI:29105"/>
        <label>1</label>
    </ligand>
</feature>
<evidence type="ECO:0000256" key="9">
    <source>
        <dbReference type="PIRNR" id="PIRNR000948"/>
    </source>
</evidence>
<keyword evidence="9" id="KW-0326">Glycosidase</keyword>
<feature type="binding site" evidence="10">
    <location>
        <position position="354"/>
    </location>
    <ligand>
        <name>Zn(2+)</name>
        <dbReference type="ChEBI" id="CHEBI:29105"/>
        <label>2</label>
    </ligand>
</feature>
<feature type="binding site" evidence="10">
    <location>
        <position position="170"/>
    </location>
    <ligand>
        <name>Zn(2+)</name>
        <dbReference type="ChEBI" id="CHEBI:29105"/>
        <label>2</label>
    </ligand>
</feature>
<dbReference type="GO" id="GO:0016020">
    <property type="term" value="C:membrane"/>
    <property type="evidence" value="ECO:0007669"/>
    <property type="project" value="GOC"/>
</dbReference>
<comment type="similarity">
    <text evidence="2 9">Belongs to the acid sphingomyelinase family.</text>
</comment>
<evidence type="ECO:0000256" key="4">
    <source>
        <dbReference type="ARBA" id="ARBA00022723"/>
    </source>
</evidence>
<name>A0A0D2Q1V3_HYPSF</name>
<gene>
    <name evidence="14" type="ORF">HYPSUDRAFT_405300</name>
</gene>
<evidence type="ECO:0000256" key="2">
    <source>
        <dbReference type="ARBA" id="ARBA00008234"/>
    </source>
</evidence>
<feature type="binding site" evidence="10">
    <location>
        <position position="102"/>
    </location>
    <ligand>
        <name>Zn(2+)</name>
        <dbReference type="ChEBI" id="CHEBI:29105"/>
        <label>1</label>
    </ligand>
</feature>
<dbReference type="GO" id="GO:0046872">
    <property type="term" value="F:metal ion binding"/>
    <property type="evidence" value="ECO:0007669"/>
    <property type="project" value="UniProtKB-KW"/>
</dbReference>
<keyword evidence="6 9" id="KW-0378">Hydrolase</keyword>
<feature type="domain" description="Sphingomyelin phosphodiesterase C-terminal" evidence="13">
    <location>
        <begin position="387"/>
        <end position="500"/>
    </location>
</feature>
<feature type="binding site" evidence="10">
    <location>
        <position position="100"/>
    </location>
    <ligand>
        <name>Zn(2+)</name>
        <dbReference type="ChEBI" id="CHEBI:29105"/>
        <label>1</label>
    </ligand>
</feature>
<comment type="function">
    <text evidence="9">Converts sphingomyelin to ceramide.</text>
</comment>
<dbReference type="GO" id="GO:0016798">
    <property type="term" value="F:hydrolase activity, acting on glycosyl bonds"/>
    <property type="evidence" value="ECO:0007669"/>
    <property type="project" value="UniProtKB-KW"/>
</dbReference>
<comment type="cofactor">
    <cofactor evidence="10">
        <name>Zn(2+)</name>
        <dbReference type="ChEBI" id="CHEBI:29105"/>
    </cofactor>
    <text evidence="10">Binds 2 Zn(2+) ions per subunit.</text>
</comment>
<dbReference type="GO" id="GO:0004767">
    <property type="term" value="F:sphingomyelin phosphodiesterase activity"/>
    <property type="evidence" value="ECO:0007669"/>
    <property type="project" value="UniProtKB-UniRule"/>
</dbReference>
<feature type="domain" description="Calcineurin-like phosphoesterase" evidence="12">
    <location>
        <begin position="96"/>
        <end position="357"/>
    </location>
</feature>
<dbReference type="PIRSF" id="PIRSF000948">
    <property type="entry name" value="Sphingomy_PDE"/>
    <property type="match status" value="1"/>
</dbReference>
<evidence type="ECO:0000313" key="14">
    <source>
        <dbReference type="EMBL" id="KJA25535.1"/>
    </source>
</evidence>
<dbReference type="Gene3D" id="3.60.21.10">
    <property type="match status" value="1"/>
</dbReference>
<dbReference type="STRING" id="945553.A0A0D2Q1V3"/>
<evidence type="ECO:0000256" key="11">
    <source>
        <dbReference type="PIRSR" id="PIRSR000948-2"/>
    </source>
</evidence>
<feature type="binding site" evidence="10">
    <location>
        <position position="356"/>
    </location>
    <ligand>
        <name>Zn(2+)</name>
        <dbReference type="ChEBI" id="CHEBI:29105"/>
        <label>1</label>
    </ligand>
</feature>
<accession>A0A0D2Q1V3</accession>
<feature type="binding site" evidence="10">
    <location>
        <position position="320"/>
    </location>
    <ligand>
        <name>Zn(2+)</name>
        <dbReference type="ChEBI" id="CHEBI:29105"/>
        <label>2</label>
    </ligand>
</feature>
<keyword evidence="11" id="KW-1015">Disulfide bond</keyword>
<dbReference type="InterPro" id="IPR045473">
    <property type="entry name" value="ASM_C"/>
</dbReference>
<dbReference type="InterPro" id="IPR029052">
    <property type="entry name" value="Metallo-depent_PP-like"/>
</dbReference>
<dbReference type="AlphaFoldDB" id="A0A0D2Q1V3"/>
<feature type="disulfide bond" evidence="11">
    <location>
        <begin position="121"/>
        <end position="143"/>
    </location>
</feature>
<feature type="disulfide bond" evidence="11">
    <location>
        <begin position="485"/>
        <end position="489"/>
    </location>
</feature>
<dbReference type="EMBL" id="KN817531">
    <property type="protein sequence ID" value="KJA25535.1"/>
    <property type="molecule type" value="Genomic_DNA"/>
</dbReference>
<evidence type="ECO:0000256" key="6">
    <source>
        <dbReference type="ARBA" id="ARBA00022801"/>
    </source>
</evidence>
<keyword evidence="5" id="KW-0732">Signal</keyword>
<dbReference type="OMA" id="HNVTVAM"/>
<keyword evidence="3" id="KW-0964">Secreted</keyword>
<keyword evidence="8" id="KW-0325">Glycoprotein</keyword>
<dbReference type="GO" id="GO:0006685">
    <property type="term" value="P:sphingomyelin catabolic process"/>
    <property type="evidence" value="ECO:0007669"/>
    <property type="project" value="UniProtKB-UniRule"/>
</dbReference>
<evidence type="ECO:0000259" key="13">
    <source>
        <dbReference type="Pfam" id="PF19272"/>
    </source>
</evidence>
<dbReference type="Proteomes" id="UP000054270">
    <property type="component" value="Unassembled WGS sequence"/>
</dbReference>
<dbReference type="PANTHER" id="PTHR10340">
    <property type="entry name" value="SPHINGOMYELIN PHOSPHODIESTERASE"/>
    <property type="match status" value="1"/>
</dbReference>
<evidence type="ECO:0000313" key="15">
    <source>
        <dbReference type="Proteomes" id="UP000054270"/>
    </source>
</evidence>